<protein>
    <submittedName>
        <fullName evidence="6">LacI-type transcriptional regulator</fullName>
    </submittedName>
</protein>
<dbReference type="InterPro" id="IPR028082">
    <property type="entry name" value="Peripla_BP_I"/>
</dbReference>
<dbReference type="GeneID" id="98299653"/>
<reference evidence="6 7" key="1">
    <citation type="submission" date="2014-03" db="EMBL/GenBank/DDBJ databases">
        <title>Genomics of Bifidobacteria.</title>
        <authorList>
            <person name="Ventura M."/>
            <person name="Milani C."/>
            <person name="Lugli G.A."/>
        </authorList>
    </citation>
    <scope>NUCLEOTIDE SEQUENCE [LARGE SCALE GENOMIC DNA]</scope>
    <source>
        <strain evidence="6 7">LMG 21775</strain>
    </source>
</reference>
<feature type="domain" description="HTH lacI-type" evidence="5">
    <location>
        <begin position="4"/>
        <end position="60"/>
    </location>
</feature>
<dbReference type="Proteomes" id="UP000029050">
    <property type="component" value="Unassembled WGS sequence"/>
</dbReference>
<dbReference type="Pfam" id="PF13377">
    <property type="entry name" value="Peripla_BP_3"/>
    <property type="match status" value="1"/>
</dbReference>
<evidence type="ECO:0000259" key="5">
    <source>
        <dbReference type="PROSITE" id="PS50932"/>
    </source>
</evidence>
<dbReference type="Pfam" id="PF00356">
    <property type="entry name" value="LacI"/>
    <property type="match status" value="1"/>
</dbReference>
<keyword evidence="2" id="KW-0805">Transcription regulation</keyword>
<keyword evidence="4" id="KW-0804">Transcription</keyword>
<dbReference type="SUPFAM" id="SSF53822">
    <property type="entry name" value="Periplasmic binding protein-like I"/>
    <property type="match status" value="1"/>
</dbReference>
<proteinExistence type="predicted"/>
<sequence length="357" mass="39285">MAAVTMKEIAERTGVSVSSVSLVLNNRDMGRIKPDIASRIREEAKRLGYRPNRIASSMRTNRTRILGFISDEIATTPFAGRLILGAQDAARAFGYTLLTVNTNGEKALESSEIETLKQYGVDGFLYARMFNQRTSVPGTLRDYPLVLVDATDVEGELPSIVPDEVKIGKDITERLIDAGCRRIAYIGLDDDIAAQVGRFKGYRQALAERGLAFDERLVTNPVIGAEAMASTERLMDDLHPDGFFCFNDARAWGVYQAAAWHKLAVGKDLSVIGVDNHQVLAETLSPYLTTVELPHYEMGCWGTRKLISLIEDRDVSDVLPPPTRAVLPSLEDSEVKIACALVEKESVVGSESMQTDK</sequence>
<dbReference type="SMART" id="SM00354">
    <property type="entry name" value="HTH_LACI"/>
    <property type="match status" value="1"/>
</dbReference>
<dbReference type="InterPro" id="IPR010982">
    <property type="entry name" value="Lambda_DNA-bd_dom_sf"/>
</dbReference>
<dbReference type="PROSITE" id="PS50932">
    <property type="entry name" value="HTH_LACI_2"/>
    <property type="match status" value="1"/>
</dbReference>
<dbReference type="InterPro" id="IPR000843">
    <property type="entry name" value="HTH_LacI"/>
</dbReference>
<evidence type="ECO:0000256" key="3">
    <source>
        <dbReference type="ARBA" id="ARBA00023125"/>
    </source>
</evidence>
<dbReference type="GO" id="GO:0003700">
    <property type="term" value="F:DNA-binding transcription factor activity"/>
    <property type="evidence" value="ECO:0007669"/>
    <property type="project" value="TreeGrafter"/>
</dbReference>
<dbReference type="InterPro" id="IPR046335">
    <property type="entry name" value="LacI/GalR-like_sensor"/>
</dbReference>
<keyword evidence="3" id="KW-0238">DNA-binding</keyword>
<name>A0A087CJA1_9BIFI</name>
<keyword evidence="7" id="KW-1185">Reference proteome</keyword>
<dbReference type="Gene3D" id="1.10.260.40">
    <property type="entry name" value="lambda repressor-like DNA-binding domains"/>
    <property type="match status" value="1"/>
</dbReference>
<gene>
    <name evidence="6" type="ORF">BPSY_0447</name>
</gene>
<dbReference type="eggNOG" id="COG1609">
    <property type="taxonomic scope" value="Bacteria"/>
</dbReference>
<evidence type="ECO:0000313" key="6">
    <source>
        <dbReference type="EMBL" id="KFI83351.1"/>
    </source>
</evidence>
<organism evidence="6 7">
    <name type="scientific">Bifidobacterium psychraerophilum</name>
    <dbReference type="NCBI Taxonomy" id="218140"/>
    <lineage>
        <taxon>Bacteria</taxon>
        <taxon>Bacillati</taxon>
        <taxon>Actinomycetota</taxon>
        <taxon>Actinomycetes</taxon>
        <taxon>Bifidobacteriales</taxon>
        <taxon>Bifidobacteriaceae</taxon>
        <taxon>Bifidobacterium</taxon>
    </lineage>
</organism>
<evidence type="ECO:0000313" key="7">
    <source>
        <dbReference type="Proteomes" id="UP000029050"/>
    </source>
</evidence>
<dbReference type="SUPFAM" id="SSF47413">
    <property type="entry name" value="lambda repressor-like DNA-binding domains"/>
    <property type="match status" value="1"/>
</dbReference>
<dbReference type="PROSITE" id="PS00356">
    <property type="entry name" value="HTH_LACI_1"/>
    <property type="match status" value="1"/>
</dbReference>
<evidence type="ECO:0000256" key="2">
    <source>
        <dbReference type="ARBA" id="ARBA00023015"/>
    </source>
</evidence>
<dbReference type="CDD" id="cd06288">
    <property type="entry name" value="PBP1_sucrose_transcription_regulator"/>
    <property type="match status" value="1"/>
</dbReference>
<dbReference type="PANTHER" id="PTHR30146">
    <property type="entry name" value="LACI-RELATED TRANSCRIPTIONAL REPRESSOR"/>
    <property type="match status" value="1"/>
</dbReference>
<evidence type="ECO:0000256" key="4">
    <source>
        <dbReference type="ARBA" id="ARBA00023163"/>
    </source>
</evidence>
<keyword evidence="1" id="KW-0678">Repressor</keyword>
<dbReference type="AlphaFoldDB" id="A0A087CJA1"/>
<dbReference type="CDD" id="cd01392">
    <property type="entry name" value="HTH_LacI"/>
    <property type="match status" value="1"/>
</dbReference>
<dbReference type="GO" id="GO:0000976">
    <property type="term" value="F:transcription cis-regulatory region binding"/>
    <property type="evidence" value="ECO:0007669"/>
    <property type="project" value="TreeGrafter"/>
</dbReference>
<accession>A0A087CJA1</accession>
<dbReference type="EMBL" id="JGZI01000007">
    <property type="protein sequence ID" value="KFI83351.1"/>
    <property type="molecule type" value="Genomic_DNA"/>
</dbReference>
<evidence type="ECO:0000256" key="1">
    <source>
        <dbReference type="ARBA" id="ARBA00022491"/>
    </source>
</evidence>
<comment type="caution">
    <text evidence="6">The sequence shown here is derived from an EMBL/GenBank/DDBJ whole genome shotgun (WGS) entry which is preliminary data.</text>
</comment>
<dbReference type="Gene3D" id="3.40.50.2300">
    <property type="match status" value="2"/>
</dbReference>
<dbReference type="RefSeq" id="WP_238556776.1">
    <property type="nucleotide sequence ID" value="NZ_BAABVZ010000001.1"/>
</dbReference>
<dbReference type="PANTHER" id="PTHR30146:SF148">
    <property type="entry name" value="HTH-TYPE TRANSCRIPTIONAL REPRESSOR PURR-RELATED"/>
    <property type="match status" value="1"/>
</dbReference>
<dbReference type="STRING" id="218140.BPSY_0447"/>